<sequence length="185" mass="21614">MDCATAAATATATATAAAGKEKVDIARMDTKELWTIFQEILHTIDRVRGMTGIGVSSYPRLLTTLRRAQLPCAFYQPKWYYAQFFQSRLRYFLEASTVRTYIHSSLSAHQFTSQKPNGPDFKKARKKKKKKRREREEGKRYTLAKEEKKRGTKKKKKDKTTQYKKRLKLKRKHVHNKITTRACHK</sequence>
<dbReference type="AlphaFoldDB" id="X6NR38"/>
<feature type="region of interest" description="Disordered" evidence="1">
    <location>
        <begin position="108"/>
        <end position="185"/>
    </location>
</feature>
<dbReference type="EMBL" id="ASPP01006660">
    <property type="protein sequence ID" value="ETO28461.1"/>
    <property type="molecule type" value="Genomic_DNA"/>
</dbReference>
<feature type="compositionally biased region" description="Basic residues" evidence="1">
    <location>
        <begin position="123"/>
        <end position="133"/>
    </location>
</feature>
<feature type="compositionally biased region" description="Basic residues" evidence="1">
    <location>
        <begin position="150"/>
        <end position="185"/>
    </location>
</feature>
<comment type="caution">
    <text evidence="2">The sequence shown here is derived from an EMBL/GenBank/DDBJ whole genome shotgun (WGS) entry which is preliminary data.</text>
</comment>
<dbReference type="Proteomes" id="UP000023152">
    <property type="component" value="Unassembled WGS sequence"/>
</dbReference>
<proteinExistence type="predicted"/>
<evidence type="ECO:0000256" key="1">
    <source>
        <dbReference type="SAM" id="MobiDB-lite"/>
    </source>
</evidence>
<accession>X6NR38</accession>
<reference evidence="2 3" key="1">
    <citation type="journal article" date="2013" name="Curr. Biol.">
        <title>The Genome of the Foraminiferan Reticulomyxa filosa.</title>
        <authorList>
            <person name="Glockner G."/>
            <person name="Hulsmann N."/>
            <person name="Schleicher M."/>
            <person name="Noegel A.A."/>
            <person name="Eichinger L."/>
            <person name="Gallinger C."/>
            <person name="Pawlowski J."/>
            <person name="Sierra R."/>
            <person name="Euteneuer U."/>
            <person name="Pillet L."/>
            <person name="Moustafa A."/>
            <person name="Platzer M."/>
            <person name="Groth M."/>
            <person name="Szafranski K."/>
            <person name="Schliwa M."/>
        </authorList>
    </citation>
    <scope>NUCLEOTIDE SEQUENCE [LARGE SCALE GENOMIC DNA]</scope>
</reference>
<keyword evidence="3" id="KW-1185">Reference proteome</keyword>
<organism evidence="2 3">
    <name type="scientific">Reticulomyxa filosa</name>
    <dbReference type="NCBI Taxonomy" id="46433"/>
    <lineage>
        <taxon>Eukaryota</taxon>
        <taxon>Sar</taxon>
        <taxon>Rhizaria</taxon>
        <taxon>Retaria</taxon>
        <taxon>Foraminifera</taxon>
        <taxon>Monothalamids</taxon>
        <taxon>Reticulomyxidae</taxon>
        <taxon>Reticulomyxa</taxon>
    </lineage>
</organism>
<feature type="compositionally biased region" description="Basic and acidic residues" evidence="1">
    <location>
        <begin position="134"/>
        <end position="149"/>
    </location>
</feature>
<protein>
    <submittedName>
        <fullName evidence="2">Uncharacterized protein</fullName>
    </submittedName>
</protein>
<evidence type="ECO:0000313" key="3">
    <source>
        <dbReference type="Proteomes" id="UP000023152"/>
    </source>
</evidence>
<gene>
    <name evidence="2" type="ORF">RFI_08671</name>
</gene>
<evidence type="ECO:0000313" key="2">
    <source>
        <dbReference type="EMBL" id="ETO28461.1"/>
    </source>
</evidence>
<name>X6NR38_RETFI</name>